<accession>A0A2M8L831</accession>
<feature type="transmembrane region" description="Helical" evidence="8">
    <location>
        <begin position="251"/>
        <end position="272"/>
    </location>
</feature>
<feature type="domain" description="Glycosyltransferase 2-like" evidence="9">
    <location>
        <begin position="11"/>
        <end position="142"/>
    </location>
</feature>
<dbReference type="AlphaFoldDB" id="A0A2M8L831"/>
<evidence type="ECO:0000256" key="2">
    <source>
        <dbReference type="ARBA" id="ARBA00006739"/>
    </source>
</evidence>
<dbReference type="InterPro" id="IPR029044">
    <property type="entry name" value="Nucleotide-diphossugar_trans"/>
</dbReference>
<dbReference type="InterPro" id="IPR039528">
    <property type="entry name" value="DPM1-like"/>
</dbReference>
<keyword evidence="5 8" id="KW-0812">Transmembrane</keyword>
<evidence type="ECO:0000256" key="4">
    <source>
        <dbReference type="ARBA" id="ARBA00022679"/>
    </source>
</evidence>
<feature type="domain" description="GtrA/DPMS transmembrane" evidence="10">
    <location>
        <begin position="253"/>
        <end position="374"/>
    </location>
</feature>
<protein>
    <recommendedName>
        <fullName evidence="13">Glycosyltransferase family 2 protein</fullName>
    </recommendedName>
</protein>
<comment type="similarity">
    <text evidence="2">Belongs to the glycosyltransferase 2 family.</text>
</comment>
<dbReference type="Gene3D" id="3.90.550.10">
    <property type="entry name" value="Spore Coat Polysaccharide Biosynthesis Protein SpsA, Chain A"/>
    <property type="match status" value="1"/>
</dbReference>
<reference evidence="12" key="1">
    <citation type="submission" date="2017-09" db="EMBL/GenBank/DDBJ databases">
        <title>Depth-based differentiation of microbial function through sediment-hosted aquifers and enrichment of novel symbionts in the deep terrestrial subsurface.</title>
        <authorList>
            <person name="Probst A.J."/>
            <person name="Ladd B."/>
            <person name="Jarett J.K."/>
            <person name="Geller-Mcgrath D.E."/>
            <person name="Sieber C.M.K."/>
            <person name="Emerson J.B."/>
            <person name="Anantharaman K."/>
            <person name="Thomas B.C."/>
            <person name="Malmstrom R."/>
            <person name="Stieglmeier M."/>
            <person name="Klingl A."/>
            <person name="Woyke T."/>
            <person name="Ryan C.M."/>
            <person name="Banfield J.F."/>
        </authorList>
    </citation>
    <scope>NUCLEOTIDE SEQUENCE [LARGE SCALE GENOMIC DNA]</scope>
</reference>
<dbReference type="Pfam" id="PF00535">
    <property type="entry name" value="Glycos_transf_2"/>
    <property type="match status" value="1"/>
</dbReference>
<name>A0A2M8L831_9BACT</name>
<dbReference type="PANTHER" id="PTHR43398:SF1">
    <property type="entry name" value="DOLICHOL-PHOSPHATE MANNOSYLTRANSFERASE SUBUNIT 1"/>
    <property type="match status" value="1"/>
</dbReference>
<dbReference type="PANTHER" id="PTHR43398">
    <property type="entry name" value="DOLICHOL-PHOSPHATE MANNOSYLTRANSFERASE SUBUNIT 1"/>
    <property type="match status" value="1"/>
</dbReference>
<organism evidence="11 12">
    <name type="scientific">Candidatus Shapirobacteria bacterium CG10_big_fil_rev_8_21_14_0_10_48_15</name>
    <dbReference type="NCBI Taxonomy" id="1974484"/>
    <lineage>
        <taxon>Bacteria</taxon>
        <taxon>Candidatus Shapironibacteriota</taxon>
    </lineage>
</organism>
<dbReference type="SUPFAM" id="SSF53448">
    <property type="entry name" value="Nucleotide-diphospho-sugar transferases"/>
    <property type="match status" value="1"/>
</dbReference>
<evidence type="ECO:0008006" key="13">
    <source>
        <dbReference type="Google" id="ProtNLM"/>
    </source>
</evidence>
<dbReference type="GO" id="GO:0016020">
    <property type="term" value="C:membrane"/>
    <property type="evidence" value="ECO:0007669"/>
    <property type="project" value="UniProtKB-SubCell"/>
</dbReference>
<evidence type="ECO:0000256" key="1">
    <source>
        <dbReference type="ARBA" id="ARBA00004141"/>
    </source>
</evidence>
<keyword evidence="3" id="KW-0328">Glycosyltransferase</keyword>
<dbReference type="Pfam" id="PF04138">
    <property type="entry name" value="GtrA_DPMS_TM"/>
    <property type="match status" value="1"/>
</dbReference>
<evidence type="ECO:0000313" key="11">
    <source>
        <dbReference type="EMBL" id="PJE70358.1"/>
    </source>
</evidence>
<proteinExistence type="inferred from homology"/>
<dbReference type="InterPro" id="IPR001173">
    <property type="entry name" value="Glyco_trans_2-like"/>
</dbReference>
<evidence type="ECO:0000256" key="8">
    <source>
        <dbReference type="SAM" id="Phobius"/>
    </source>
</evidence>
<dbReference type="InterPro" id="IPR007267">
    <property type="entry name" value="GtrA_DPMS_TM"/>
</dbReference>
<feature type="transmembrane region" description="Helical" evidence="8">
    <location>
        <begin position="322"/>
        <end position="345"/>
    </location>
</feature>
<keyword evidence="6 8" id="KW-1133">Transmembrane helix</keyword>
<evidence type="ECO:0000259" key="10">
    <source>
        <dbReference type="Pfam" id="PF04138"/>
    </source>
</evidence>
<evidence type="ECO:0000256" key="5">
    <source>
        <dbReference type="ARBA" id="ARBA00022692"/>
    </source>
</evidence>
<evidence type="ECO:0000259" key="9">
    <source>
        <dbReference type="Pfam" id="PF00535"/>
    </source>
</evidence>
<keyword evidence="4" id="KW-0808">Transferase</keyword>
<evidence type="ECO:0000256" key="6">
    <source>
        <dbReference type="ARBA" id="ARBA00022989"/>
    </source>
</evidence>
<evidence type="ECO:0000256" key="3">
    <source>
        <dbReference type="ARBA" id="ARBA00022676"/>
    </source>
</evidence>
<feature type="transmembrane region" description="Helical" evidence="8">
    <location>
        <begin position="284"/>
        <end position="302"/>
    </location>
</feature>
<evidence type="ECO:0000256" key="7">
    <source>
        <dbReference type="ARBA" id="ARBA00023136"/>
    </source>
</evidence>
<dbReference type="Proteomes" id="UP000231579">
    <property type="component" value="Unassembled WGS sequence"/>
</dbReference>
<dbReference type="EMBL" id="PFEM01000003">
    <property type="protein sequence ID" value="PJE70358.1"/>
    <property type="molecule type" value="Genomic_DNA"/>
</dbReference>
<keyword evidence="7 8" id="KW-0472">Membrane</keyword>
<feature type="transmembrane region" description="Helical" evidence="8">
    <location>
        <begin position="351"/>
        <end position="369"/>
    </location>
</feature>
<evidence type="ECO:0000313" key="12">
    <source>
        <dbReference type="Proteomes" id="UP000231579"/>
    </source>
</evidence>
<gene>
    <name evidence="11" type="ORF">COU97_00140</name>
</gene>
<comment type="caution">
    <text evidence="11">The sequence shown here is derived from an EMBL/GenBank/DDBJ whole genome shotgun (WGS) entry which is preliminary data.</text>
</comment>
<dbReference type="GO" id="GO:0004582">
    <property type="term" value="F:dolichyl-phosphate beta-D-mannosyltransferase activity"/>
    <property type="evidence" value="ECO:0007669"/>
    <property type="project" value="InterPro"/>
</dbReference>
<sequence length="379" mass="43185">MAKVRVVNLLSTYNEKENVQPMVTTLEAIAVKLPQYEFVTLVVDSHSPDGTGQIVKDLAKTRKNLYLLETPRGLGISLLQGYQYALKELQAGIVIPNDCDFQWDPQLIPQMLAKMEQGYDVVVPSRHLKGGGDNFSAFRKLTHFISNDLFNYYWAGIREVKDLAGNFKVIRVKGILDQVPLEKLNVKGFVIQSTMIYELSKTGAKFVEIPAVYGERRAGEAKVGFNAQFIKDILETVKNATRIRLERSQQFFRFAVVGFAGYIINAIALQIFAEVMHLGESFAWLFSTELSIISNFTFNNLWTFKKHQIQGIGSLIKKFFHFNLTSLGALMIMTTAGTVGVKLLGEQYRQILLPFIIVFLVVPYNYFMYTRFIWRTKKK</sequence>
<comment type="subcellular location">
    <subcellularLocation>
        <location evidence="1">Membrane</location>
        <topology evidence="1">Multi-pass membrane protein</topology>
    </subcellularLocation>
</comment>
<dbReference type="GO" id="GO:0000271">
    <property type="term" value="P:polysaccharide biosynthetic process"/>
    <property type="evidence" value="ECO:0007669"/>
    <property type="project" value="InterPro"/>
</dbReference>